<name>A0A5N5UB63_9EURY</name>
<protein>
    <submittedName>
        <fullName evidence="1">Uncharacterized protein</fullName>
    </submittedName>
</protein>
<evidence type="ECO:0000313" key="1">
    <source>
        <dbReference type="EMBL" id="KAB7515609.1"/>
    </source>
</evidence>
<proteinExistence type="predicted"/>
<gene>
    <name evidence="1" type="ORF">DM867_00210</name>
</gene>
<keyword evidence="2" id="KW-1185">Reference proteome</keyword>
<reference evidence="1 2" key="1">
    <citation type="submission" date="2019-10" db="EMBL/GenBank/DDBJ databases">
        <title>Unraveling microbial dark matter from salterns through culturing: the case of the genus Halosegnis.</title>
        <authorList>
            <person name="Duran-Viseras A."/>
            <person name="Andrei A.-S."/>
            <person name="Vera-Gargallo B."/>
            <person name="Ghai R."/>
            <person name="Sanchez-Porro C."/>
            <person name="Ventosa A."/>
        </authorList>
    </citation>
    <scope>NUCLEOTIDE SEQUENCE [LARGE SCALE GENOMIC DNA]</scope>
    <source>
        <strain evidence="1 2">F18-79</strain>
    </source>
</reference>
<dbReference type="Proteomes" id="UP000326865">
    <property type="component" value="Unassembled WGS sequence"/>
</dbReference>
<dbReference type="RefSeq" id="WP_152133534.1">
    <property type="nucleotide sequence ID" value="NZ_QKKZ01000001.1"/>
</dbReference>
<comment type="caution">
    <text evidence="1">The sequence shown here is derived from an EMBL/GenBank/DDBJ whole genome shotgun (WGS) entry which is preliminary data.</text>
</comment>
<evidence type="ECO:0000313" key="2">
    <source>
        <dbReference type="Proteomes" id="UP000326865"/>
    </source>
</evidence>
<sequence length="155" mass="17577">MEIPEVLNETRDRFTGYGYLDAQQADPYRVAIRTPVSEIERLVSFMDDKFQKGLYAIDIRDGQLGMSLPEKYGLGSIIFQPYSVHGPNTRKYFTEEFRQVFDRLNGDVLIHVDPEGGDLAVVHTDRKGAMIRHSIETIGVNGKLTLRNQGRNESG</sequence>
<accession>A0A5N5UB63</accession>
<dbReference type="EMBL" id="QKKZ01000001">
    <property type="protein sequence ID" value="KAB7515609.1"/>
    <property type="molecule type" value="Genomic_DNA"/>
</dbReference>
<dbReference type="AlphaFoldDB" id="A0A5N5UB63"/>
<organism evidence="1 2">
    <name type="scientific">Halosegnis rubeus</name>
    <dbReference type="NCBI Taxonomy" id="2212850"/>
    <lineage>
        <taxon>Archaea</taxon>
        <taxon>Methanobacteriati</taxon>
        <taxon>Methanobacteriota</taxon>
        <taxon>Stenosarchaea group</taxon>
        <taxon>Halobacteria</taxon>
        <taxon>Halobacteriales</taxon>
        <taxon>Natronomonadaceae</taxon>
        <taxon>Halosegnis</taxon>
    </lineage>
</organism>